<dbReference type="AlphaFoldDB" id="A0A1I1N7H2"/>
<reference evidence="2 3" key="1">
    <citation type="submission" date="2016-10" db="EMBL/GenBank/DDBJ databases">
        <authorList>
            <person name="de Groot N.N."/>
        </authorList>
    </citation>
    <scope>NUCLEOTIDE SEQUENCE [LARGE SCALE GENOMIC DNA]</scope>
    <source>
        <strain evidence="2 3">DSM 6793</strain>
    </source>
</reference>
<sequence>MAKRKKRSFTTPKVQMQQGSHTEKPSVWEHITKICNSPLVGLLLKCIIDFLKDS</sequence>
<evidence type="ECO:0000313" key="3">
    <source>
        <dbReference type="Proteomes" id="UP000199514"/>
    </source>
</evidence>
<dbReference type="RefSeq" id="WP_177199976.1">
    <property type="nucleotide sequence ID" value="NZ_FOLE01000011.1"/>
</dbReference>
<keyword evidence="3" id="KW-1185">Reference proteome</keyword>
<dbReference type="EMBL" id="FOLE01000011">
    <property type="protein sequence ID" value="SFC89680.1"/>
    <property type="molecule type" value="Genomic_DNA"/>
</dbReference>
<proteinExistence type="predicted"/>
<name>A0A1I1N7H2_9BACT</name>
<accession>A0A1I1N7H2</accession>
<evidence type="ECO:0000256" key="1">
    <source>
        <dbReference type="SAM" id="MobiDB-lite"/>
    </source>
</evidence>
<dbReference type="Proteomes" id="UP000199514">
    <property type="component" value="Unassembled WGS sequence"/>
</dbReference>
<feature type="compositionally biased region" description="Polar residues" evidence="1">
    <location>
        <begin position="9"/>
        <end position="20"/>
    </location>
</feature>
<protein>
    <submittedName>
        <fullName evidence="2">Uncharacterized protein</fullName>
    </submittedName>
</protein>
<evidence type="ECO:0000313" key="2">
    <source>
        <dbReference type="EMBL" id="SFC89680.1"/>
    </source>
</evidence>
<gene>
    <name evidence="2" type="ORF">SAMN05421780_111147</name>
</gene>
<organism evidence="2 3">
    <name type="scientific">Flexibacter flexilis DSM 6793</name>
    <dbReference type="NCBI Taxonomy" id="927664"/>
    <lineage>
        <taxon>Bacteria</taxon>
        <taxon>Pseudomonadati</taxon>
        <taxon>Bacteroidota</taxon>
        <taxon>Cytophagia</taxon>
        <taxon>Cytophagales</taxon>
        <taxon>Flexibacteraceae</taxon>
        <taxon>Flexibacter</taxon>
    </lineage>
</organism>
<feature type="region of interest" description="Disordered" evidence="1">
    <location>
        <begin position="1"/>
        <end position="22"/>
    </location>
</feature>